<evidence type="ECO:0000256" key="1">
    <source>
        <dbReference type="SAM" id="MobiDB-lite"/>
    </source>
</evidence>
<reference evidence="2" key="1">
    <citation type="submission" date="2016-08" db="EMBL/GenBank/DDBJ databases">
        <title>VSG repertoire of Trypanosoma brucei EATRO 1125.</title>
        <authorList>
            <person name="Cross G.A."/>
        </authorList>
    </citation>
    <scope>NUCLEOTIDE SEQUENCE</scope>
    <source>
        <strain evidence="2">EATRO 1125</strain>
    </source>
</reference>
<dbReference type="SUPFAM" id="SSF58087">
    <property type="entry name" value="Variant surface glycoprotein (N-terminal domain)"/>
    <property type="match status" value="1"/>
</dbReference>
<name>A0A1J0R648_9TRYP</name>
<feature type="region of interest" description="Disordered" evidence="1">
    <location>
        <begin position="471"/>
        <end position="520"/>
    </location>
</feature>
<feature type="region of interest" description="Disordered" evidence="1">
    <location>
        <begin position="233"/>
        <end position="253"/>
    </location>
</feature>
<dbReference type="VEuPathDB" id="TriTrypDB:Tb927.9.17410"/>
<dbReference type="EMBL" id="KX699333">
    <property type="protein sequence ID" value="APD73289.1"/>
    <property type="molecule type" value="Genomic_DNA"/>
</dbReference>
<dbReference type="VEuPathDB" id="TriTrypDB:Tb427_000437800"/>
<protein>
    <submittedName>
        <fullName evidence="2">Variant surface glycoprotein 1125.1003</fullName>
    </submittedName>
</protein>
<evidence type="ECO:0000313" key="2">
    <source>
        <dbReference type="EMBL" id="APD73289.1"/>
    </source>
</evidence>
<proteinExistence type="predicted"/>
<feature type="compositionally biased region" description="Basic and acidic residues" evidence="1">
    <location>
        <begin position="484"/>
        <end position="520"/>
    </location>
</feature>
<accession>A0A1J0R648</accession>
<sequence length="551" mass="59075">MSQLTDLDIILKKCTSKKTKAPTTRMHFSHHPTIFLETDNMRTFRCIYLMLKATTGKLQRQKKTGAMQQRRGAQIEAFLIALLPALAAASSINLHNRKAQLITPCDTSHYAVEIGKQVTTALRTALTRAKEATQTACKLHLLTAVLAPTERLAAAILAGSAAAVALEAVAAIEAASEDFSEGLSALAELGGTQLVVAEMLKSKIEDAATIGRASATSTPDILKIKPKIVPATKKACHTDQDAPTKTPNGSEEAAGNIRLKIFSLKAETPGTTHNGKLTLCGHGSAGQNPGTSGVTCTNDQTNLGIKGGNFVVQHELSSERTEANTKISYGAVTLADTIPNGATLTKQLQGIAKLENAVSALQKVTTMPTTQELAKGQEIKDAVARALGGEKASYTDKKIQKQVDELLTAVFGKDESTVTGVIVKGLNKLKPPKAAFNGAGSTTLEQITEPNQIADATTYYIVRSYINGGEQKKKNQENPSCPTKTEKAEEPPKTVDECKKHKTSEDCKKETGCEFDEKKDPKCFPKVEAEKEDEKSFSSNLRVSVTQVFLR</sequence>
<organism evidence="2">
    <name type="scientific">Trypanosoma brucei</name>
    <dbReference type="NCBI Taxonomy" id="5691"/>
    <lineage>
        <taxon>Eukaryota</taxon>
        <taxon>Discoba</taxon>
        <taxon>Euglenozoa</taxon>
        <taxon>Kinetoplastea</taxon>
        <taxon>Metakinetoplastina</taxon>
        <taxon>Trypanosomatida</taxon>
        <taxon>Trypanosomatidae</taxon>
        <taxon>Trypanosoma</taxon>
    </lineage>
</organism>
<dbReference type="AlphaFoldDB" id="A0A1J0R648"/>